<dbReference type="InterPro" id="IPR000849">
    <property type="entry name" value="Sugar_P_transporter"/>
</dbReference>
<dbReference type="PANTHER" id="PTHR43184">
    <property type="entry name" value="MAJOR FACILITATOR SUPERFAMILY TRANSPORTER 16, ISOFORM B"/>
    <property type="match status" value="1"/>
</dbReference>
<evidence type="ECO:0000313" key="13">
    <source>
        <dbReference type="Proteomes" id="UP000639338"/>
    </source>
</evidence>
<dbReference type="InterPro" id="IPR036259">
    <property type="entry name" value="MFS_trans_sf"/>
</dbReference>
<accession>A0A834XJF3</accession>
<protein>
    <recommendedName>
        <fullName evidence="8">Sugar phosphate exchanger 3</fullName>
    </recommendedName>
    <alternativeName>
        <fullName evidence="9">Solute carrier family 37 member 3</fullName>
    </alternativeName>
</protein>
<keyword evidence="13" id="KW-1185">Reference proteome</keyword>
<feature type="transmembrane region" description="Helical" evidence="10">
    <location>
        <begin position="507"/>
        <end position="527"/>
    </location>
</feature>
<evidence type="ECO:0000256" key="5">
    <source>
        <dbReference type="ARBA" id="ARBA00022692"/>
    </source>
</evidence>
<feature type="transmembrane region" description="Helical" evidence="10">
    <location>
        <begin position="106"/>
        <end position="123"/>
    </location>
</feature>
<dbReference type="GO" id="GO:0022857">
    <property type="term" value="F:transmembrane transporter activity"/>
    <property type="evidence" value="ECO:0007669"/>
    <property type="project" value="InterPro"/>
</dbReference>
<feature type="transmembrane region" description="Helical" evidence="10">
    <location>
        <begin position="472"/>
        <end position="495"/>
    </location>
</feature>
<feature type="transmembrane region" description="Helical" evidence="10">
    <location>
        <begin position="405"/>
        <end position="423"/>
    </location>
</feature>
<keyword evidence="6 10" id="KW-1133">Transmembrane helix</keyword>
<evidence type="ECO:0000256" key="1">
    <source>
        <dbReference type="ARBA" id="ARBA00004141"/>
    </source>
</evidence>
<dbReference type="OrthoDB" id="3639251at2759"/>
<sequence length="540" mass="59369">MAVPDGSVPWGISLLNWIGMKWWPHRRMNKLAWHRGGVLALTYLAYTCYHMSRKPISVVKTVLYQNCSGLSPPPDIPIDDNNRDTWCDWAPFDTPDAPTLLGTMDSAFLFAYAAAMFLSGFVAERVDLRYFLSLGMLFSGISCYAFGLAKVLNIHSPWYFFFIQAAGGVFQTSGWPGVVTVVGNWFGKGKRGLIFGIWNSHTSLGNILGSLIAGGYVETDWSNSFIVPGILIGIAGFIIFLFLSPNPKIVGCSIPGKKIVRKIYVEGSSEDDNETQQIDNEIENITHRSRWYQHDDNDDYDDLESSARSETSPMLSVNRRCQDSSDEQAIGFIGAIKIPGVMEYSLSLFFAKLVSYTFLYWLPLYITSATTYNAALSADLSTLFDVGGIIGAIAAGLLSDYSGMSAVTCATMLIAAIPMLFIYVTFGSIYFMGNVILLIIVGVFVNGPYALITTAVSAELGTHPSLGDNSKALATVTAIIDGTGSIGAAVGPLLAGFMSRWMGWHSVFYMLMVSDLFALLFLSRLVYRDLKMYRQRRLAV</sequence>
<evidence type="ECO:0000256" key="8">
    <source>
        <dbReference type="ARBA" id="ARBA00041091"/>
    </source>
</evidence>
<keyword evidence="3" id="KW-0813">Transport</keyword>
<organism evidence="12 13">
    <name type="scientific">Aphidius gifuensis</name>
    <name type="common">Parasitoid wasp</name>
    <dbReference type="NCBI Taxonomy" id="684658"/>
    <lineage>
        <taxon>Eukaryota</taxon>
        <taxon>Metazoa</taxon>
        <taxon>Ecdysozoa</taxon>
        <taxon>Arthropoda</taxon>
        <taxon>Hexapoda</taxon>
        <taxon>Insecta</taxon>
        <taxon>Pterygota</taxon>
        <taxon>Neoptera</taxon>
        <taxon>Endopterygota</taxon>
        <taxon>Hymenoptera</taxon>
        <taxon>Apocrita</taxon>
        <taxon>Ichneumonoidea</taxon>
        <taxon>Braconidae</taxon>
        <taxon>Aphidiinae</taxon>
        <taxon>Aphidius</taxon>
    </lineage>
</organism>
<keyword evidence="4" id="KW-0762">Sugar transport</keyword>
<feature type="transmembrane region" description="Helical" evidence="10">
    <location>
        <begin position="130"/>
        <end position="152"/>
    </location>
</feature>
<dbReference type="GO" id="GO:0016020">
    <property type="term" value="C:membrane"/>
    <property type="evidence" value="ECO:0007669"/>
    <property type="project" value="UniProtKB-SubCell"/>
</dbReference>
<keyword evidence="7 10" id="KW-0472">Membrane</keyword>
<evidence type="ECO:0000256" key="4">
    <source>
        <dbReference type="ARBA" id="ARBA00022597"/>
    </source>
</evidence>
<comment type="similarity">
    <text evidence="2">Belongs to the major facilitator superfamily. Organophosphate:Pi antiporter (OPA) (TC 2.A.1.4) family.</text>
</comment>
<name>A0A834XJF3_APHGI</name>
<comment type="caution">
    <text evidence="12">The sequence shown here is derived from an EMBL/GenBank/DDBJ whole genome shotgun (WGS) entry which is preliminary data.</text>
</comment>
<feature type="transmembrane region" description="Helical" evidence="10">
    <location>
        <begin position="429"/>
        <end position="451"/>
    </location>
</feature>
<feature type="transmembrane region" description="Helical" evidence="10">
    <location>
        <begin position="158"/>
        <end position="186"/>
    </location>
</feature>
<dbReference type="Proteomes" id="UP000639338">
    <property type="component" value="Unassembled WGS sequence"/>
</dbReference>
<feature type="transmembrane region" description="Helical" evidence="10">
    <location>
        <begin position="193"/>
        <end position="213"/>
    </location>
</feature>
<dbReference type="PROSITE" id="PS50850">
    <property type="entry name" value="MFS"/>
    <property type="match status" value="1"/>
</dbReference>
<dbReference type="EMBL" id="JACMRX010000006">
    <property type="protein sequence ID" value="KAF7987930.1"/>
    <property type="molecule type" value="Genomic_DNA"/>
</dbReference>
<dbReference type="PIRSF" id="PIRSF002808">
    <property type="entry name" value="Hexose_phosphate_transp"/>
    <property type="match status" value="1"/>
</dbReference>
<reference evidence="12 13" key="1">
    <citation type="submission" date="2020-08" db="EMBL/GenBank/DDBJ databases">
        <title>Aphidius gifuensis genome sequencing and assembly.</title>
        <authorList>
            <person name="Du Z."/>
        </authorList>
    </citation>
    <scope>NUCLEOTIDE SEQUENCE [LARGE SCALE GENOMIC DNA]</scope>
    <source>
        <strain evidence="12">YNYX2018</strain>
        <tissue evidence="12">Adults</tissue>
    </source>
</reference>
<keyword evidence="5 10" id="KW-0812">Transmembrane</keyword>
<evidence type="ECO:0000256" key="7">
    <source>
        <dbReference type="ARBA" id="ARBA00023136"/>
    </source>
</evidence>
<comment type="subcellular location">
    <subcellularLocation>
        <location evidence="1">Membrane</location>
        <topology evidence="1">Multi-pass membrane protein</topology>
    </subcellularLocation>
</comment>
<evidence type="ECO:0000256" key="10">
    <source>
        <dbReference type="SAM" id="Phobius"/>
    </source>
</evidence>
<dbReference type="SUPFAM" id="SSF103473">
    <property type="entry name" value="MFS general substrate transporter"/>
    <property type="match status" value="1"/>
</dbReference>
<dbReference type="AlphaFoldDB" id="A0A834XJF3"/>
<dbReference type="PANTHER" id="PTHR43184:SF12">
    <property type="entry name" value="SUGAR PHOSPHATE EXCHANGER 3"/>
    <property type="match status" value="1"/>
</dbReference>
<evidence type="ECO:0000256" key="2">
    <source>
        <dbReference type="ARBA" id="ARBA00009598"/>
    </source>
</evidence>
<evidence type="ECO:0000313" key="12">
    <source>
        <dbReference type="EMBL" id="KAF7987930.1"/>
    </source>
</evidence>
<dbReference type="Gene3D" id="1.20.1250.20">
    <property type="entry name" value="MFS general substrate transporter like domains"/>
    <property type="match status" value="2"/>
</dbReference>
<gene>
    <name evidence="12" type="ORF">HCN44_003793</name>
</gene>
<dbReference type="InterPro" id="IPR020846">
    <property type="entry name" value="MFS_dom"/>
</dbReference>
<feature type="domain" description="Major facilitator superfamily (MFS) profile" evidence="11">
    <location>
        <begin position="38"/>
        <end position="530"/>
    </location>
</feature>
<dbReference type="FunFam" id="1.20.1250.20:FF:000028">
    <property type="entry name" value="Sugar phosphate exchanger 3 isoform 1"/>
    <property type="match status" value="1"/>
</dbReference>
<evidence type="ECO:0000256" key="9">
    <source>
        <dbReference type="ARBA" id="ARBA00042039"/>
    </source>
</evidence>
<evidence type="ECO:0000259" key="11">
    <source>
        <dbReference type="PROSITE" id="PS50850"/>
    </source>
</evidence>
<evidence type="ECO:0000256" key="3">
    <source>
        <dbReference type="ARBA" id="ARBA00022448"/>
    </source>
</evidence>
<evidence type="ECO:0000256" key="6">
    <source>
        <dbReference type="ARBA" id="ARBA00022989"/>
    </source>
</evidence>
<feature type="transmembrane region" description="Helical" evidence="10">
    <location>
        <begin position="374"/>
        <end position="398"/>
    </location>
</feature>
<feature type="transmembrane region" description="Helical" evidence="10">
    <location>
        <begin position="31"/>
        <end position="52"/>
    </location>
</feature>
<feature type="transmembrane region" description="Helical" evidence="10">
    <location>
        <begin position="225"/>
        <end position="243"/>
    </location>
</feature>
<dbReference type="InterPro" id="IPR011701">
    <property type="entry name" value="MFS"/>
</dbReference>
<dbReference type="Pfam" id="PF07690">
    <property type="entry name" value="MFS_1"/>
    <property type="match status" value="1"/>
</dbReference>
<feature type="transmembrane region" description="Helical" evidence="10">
    <location>
        <begin position="344"/>
        <end position="362"/>
    </location>
</feature>
<proteinExistence type="inferred from homology"/>